<accession>A0ABU2D3U6</accession>
<evidence type="ECO:0000256" key="6">
    <source>
        <dbReference type="RuleBase" id="RU004364"/>
    </source>
</evidence>
<evidence type="ECO:0000313" key="11">
    <source>
        <dbReference type="Proteomes" id="UP001246244"/>
    </source>
</evidence>
<dbReference type="HAMAP" id="MF_00216">
    <property type="entry name" value="aIF_1A"/>
    <property type="match status" value="1"/>
</dbReference>
<organism evidence="10 11">
    <name type="scientific">Methanosarcina baikalica</name>
    <dbReference type="NCBI Taxonomy" id="3073890"/>
    <lineage>
        <taxon>Archaea</taxon>
        <taxon>Methanobacteriati</taxon>
        <taxon>Methanobacteriota</taxon>
        <taxon>Stenosarchaea group</taxon>
        <taxon>Methanomicrobia</taxon>
        <taxon>Methanosarcinales</taxon>
        <taxon>Methanosarcinaceae</taxon>
        <taxon>Methanosarcina</taxon>
    </lineage>
</organism>
<dbReference type="NCBIfam" id="NF003085">
    <property type="entry name" value="PRK04012.1-5"/>
    <property type="match status" value="1"/>
</dbReference>
<dbReference type="InterPro" id="IPR012340">
    <property type="entry name" value="NA-bd_OB-fold"/>
</dbReference>
<dbReference type="CDD" id="cd05793">
    <property type="entry name" value="S1_IF1A"/>
    <property type="match status" value="1"/>
</dbReference>
<dbReference type="Proteomes" id="UP001246244">
    <property type="component" value="Unassembled WGS sequence"/>
</dbReference>
<dbReference type="PROSITE" id="PS50832">
    <property type="entry name" value="S1_IF1_TYPE"/>
    <property type="match status" value="1"/>
</dbReference>
<keyword evidence="2 5" id="KW-0396">Initiation factor</keyword>
<dbReference type="Gene3D" id="2.40.50.140">
    <property type="entry name" value="Nucleic acid-binding proteins"/>
    <property type="match status" value="1"/>
</dbReference>
<evidence type="ECO:0000256" key="2">
    <source>
        <dbReference type="ARBA" id="ARBA00022540"/>
    </source>
</evidence>
<evidence type="ECO:0000256" key="1">
    <source>
        <dbReference type="ARBA" id="ARBA00007392"/>
    </source>
</evidence>
<dbReference type="PANTHER" id="PTHR21668">
    <property type="entry name" value="EIF-1A"/>
    <property type="match status" value="1"/>
</dbReference>
<dbReference type="InterPro" id="IPR018104">
    <property type="entry name" value="TIF_eIF-1A_CS"/>
</dbReference>
<gene>
    <name evidence="10" type="primary">eif1A</name>
    <name evidence="5" type="synonym">eif1a</name>
    <name evidence="10" type="ORF">RG963_12925</name>
</gene>
<reference evidence="11" key="1">
    <citation type="submission" date="2023-07" db="EMBL/GenBank/DDBJ databases">
        <title>Whole-genome sequencing of a new Methanosarcina sp. Z-7115.</title>
        <authorList>
            <person name="Zhilina T.N."/>
            <person name="Merkel A.Y."/>
        </authorList>
    </citation>
    <scope>NUCLEOTIDE SEQUENCE [LARGE SCALE GENOMIC DNA]</scope>
    <source>
        <strain evidence="11">Z-7115</strain>
    </source>
</reference>
<keyword evidence="3 5" id="KW-0648">Protein biosynthesis</keyword>
<feature type="region of interest" description="Disordered" evidence="8">
    <location>
        <begin position="1"/>
        <end position="29"/>
    </location>
</feature>
<proteinExistence type="inferred from homology"/>
<sequence length="110" mass="12513">MRKRKLGSTTSGGSGDGPQEITRVRTPRKDRNEVLATVASLLGSKRVTLQCMDGVVRMGRIPGSKKKRMWIREGDVVIANPWEVQNSKADVTWKYTRPQIEWLERKGYLN</sequence>
<name>A0ABU2D3U6_9EURY</name>
<comment type="caution">
    <text evidence="10">The sequence shown here is derived from an EMBL/GenBank/DDBJ whole genome shotgun (WGS) entry which is preliminary data.</text>
</comment>
<dbReference type="NCBIfam" id="NF003084">
    <property type="entry name" value="PRK04012.1-3"/>
    <property type="match status" value="1"/>
</dbReference>
<dbReference type="Pfam" id="PF01176">
    <property type="entry name" value="eIF-1a"/>
    <property type="match status" value="1"/>
</dbReference>
<evidence type="ECO:0000259" key="9">
    <source>
        <dbReference type="PROSITE" id="PS50832"/>
    </source>
</evidence>
<evidence type="ECO:0000256" key="5">
    <source>
        <dbReference type="HAMAP-Rule" id="MF_00216"/>
    </source>
</evidence>
<comment type="similarity">
    <text evidence="1 5 6">Belongs to the eIF-1A family.</text>
</comment>
<evidence type="ECO:0000313" key="10">
    <source>
        <dbReference type="EMBL" id="MDR7666664.1"/>
    </source>
</evidence>
<dbReference type="RefSeq" id="WP_310576693.1">
    <property type="nucleotide sequence ID" value="NZ_JAVKPK010000060.1"/>
</dbReference>
<keyword evidence="11" id="KW-1185">Reference proteome</keyword>
<dbReference type="EMBL" id="JAVKPK010000060">
    <property type="protein sequence ID" value="MDR7666664.1"/>
    <property type="molecule type" value="Genomic_DNA"/>
</dbReference>
<dbReference type="PROSITE" id="PS01262">
    <property type="entry name" value="IF1A"/>
    <property type="match status" value="1"/>
</dbReference>
<evidence type="ECO:0000256" key="4">
    <source>
        <dbReference type="ARBA" id="ARBA00025502"/>
    </source>
</evidence>
<dbReference type="InterPro" id="IPR006196">
    <property type="entry name" value="RNA-binding_domain_S1_IF1"/>
</dbReference>
<protein>
    <recommendedName>
        <fullName evidence="5">Translation initiation factor 1A</fullName>
        <shortName evidence="5">aIF-1A</shortName>
    </recommendedName>
</protein>
<evidence type="ECO:0000256" key="3">
    <source>
        <dbReference type="ARBA" id="ARBA00022917"/>
    </source>
</evidence>
<evidence type="ECO:0000256" key="7">
    <source>
        <dbReference type="RuleBase" id="RU004365"/>
    </source>
</evidence>
<dbReference type="GO" id="GO:0003743">
    <property type="term" value="F:translation initiation factor activity"/>
    <property type="evidence" value="ECO:0007669"/>
    <property type="project" value="UniProtKB-KW"/>
</dbReference>
<dbReference type="InterPro" id="IPR001253">
    <property type="entry name" value="TIF_eIF-1A"/>
</dbReference>
<dbReference type="NCBIfam" id="TIGR00523">
    <property type="entry name" value="eIF-1A"/>
    <property type="match status" value="1"/>
</dbReference>
<dbReference type="SMART" id="SM00652">
    <property type="entry name" value="eIF1a"/>
    <property type="match status" value="1"/>
</dbReference>
<evidence type="ECO:0000256" key="8">
    <source>
        <dbReference type="SAM" id="MobiDB-lite"/>
    </source>
</evidence>
<comment type="function">
    <text evidence="4 5 7">Seems to be required for maximal rate of protein biosynthesis. Enhances ribosome dissociation into subunits and stabilizes the binding of the initiator Met-tRNA(I) to 40 S ribosomal subunits.</text>
</comment>
<feature type="domain" description="S1-like" evidence="9">
    <location>
        <begin position="22"/>
        <end position="96"/>
    </location>
</feature>
<dbReference type="SUPFAM" id="SSF50249">
    <property type="entry name" value="Nucleic acid-binding proteins"/>
    <property type="match status" value="1"/>
</dbReference>